<gene>
    <name evidence="2" type="ORF">GCM10025770_39720</name>
</gene>
<keyword evidence="1" id="KW-0812">Transmembrane</keyword>
<dbReference type="EMBL" id="BAABLD010000023">
    <property type="protein sequence ID" value="GAA5172939.1"/>
    <property type="molecule type" value="Genomic_DNA"/>
</dbReference>
<feature type="transmembrane region" description="Helical" evidence="1">
    <location>
        <begin position="79"/>
        <end position="99"/>
    </location>
</feature>
<reference evidence="3" key="1">
    <citation type="journal article" date="2019" name="Int. J. Syst. Evol. Microbiol.">
        <title>The Global Catalogue of Microorganisms (GCM) 10K type strain sequencing project: providing services to taxonomists for standard genome sequencing and annotation.</title>
        <authorList>
            <consortium name="The Broad Institute Genomics Platform"/>
            <consortium name="The Broad Institute Genome Sequencing Center for Infectious Disease"/>
            <person name="Wu L."/>
            <person name="Ma J."/>
        </authorList>
    </citation>
    <scope>NUCLEOTIDE SEQUENCE [LARGE SCALE GENOMIC DNA]</scope>
    <source>
        <strain evidence="3">JCM 18715</strain>
    </source>
</reference>
<feature type="transmembrane region" description="Helical" evidence="1">
    <location>
        <begin position="52"/>
        <end position="72"/>
    </location>
</feature>
<keyword evidence="1" id="KW-0472">Membrane</keyword>
<dbReference type="Proteomes" id="UP001500547">
    <property type="component" value="Unassembled WGS sequence"/>
</dbReference>
<name>A0ABP9R852_9RHOO</name>
<protein>
    <submittedName>
        <fullName evidence="2">Uncharacterized protein</fullName>
    </submittedName>
</protein>
<accession>A0ABP9R852</accession>
<evidence type="ECO:0000313" key="3">
    <source>
        <dbReference type="Proteomes" id="UP001500547"/>
    </source>
</evidence>
<organism evidence="2 3">
    <name type="scientific">Viridibacterium curvum</name>
    <dbReference type="NCBI Taxonomy" id="1101404"/>
    <lineage>
        <taxon>Bacteria</taxon>
        <taxon>Pseudomonadati</taxon>
        <taxon>Pseudomonadota</taxon>
        <taxon>Betaproteobacteria</taxon>
        <taxon>Rhodocyclales</taxon>
        <taxon>Rhodocyclaceae</taxon>
        <taxon>Viridibacterium</taxon>
    </lineage>
</organism>
<keyword evidence="1" id="KW-1133">Transmembrane helix</keyword>
<sequence>MSQLIAKLMSPRNKAFFVITLLLIVVTAADWGCVTVYSDYYDQLSGNNSWGYFWLAIYMSALSFLLGVIVTAVRRFFRVNAWILFVVALLLMLPFWGYLGMLAVWAGLAELSIHSLAVSIITLVILMKSSLAPKLYELLYKKLSVSDAASR</sequence>
<evidence type="ECO:0000256" key="1">
    <source>
        <dbReference type="SAM" id="Phobius"/>
    </source>
</evidence>
<keyword evidence="3" id="KW-1185">Reference proteome</keyword>
<feature type="transmembrane region" description="Helical" evidence="1">
    <location>
        <begin position="105"/>
        <end position="126"/>
    </location>
</feature>
<comment type="caution">
    <text evidence="2">The sequence shown here is derived from an EMBL/GenBank/DDBJ whole genome shotgun (WGS) entry which is preliminary data.</text>
</comment>
<evidence type="ECO:0000313" key="2">
    <source>
        <dbReference type="EMBL" id="GAA5172939.1"/>
    </source>
</evidence>
<proteinExistence type="predicted"/>
<dbReference type="RefSeq" id="WP_345534905.1">
    <property type="nucleotide sequence ID" value="NZ_BAABLD010000023.1"/>
</dbReference>